<dbReference type="RefSeq" id="XP_047838814.1">
    <property type="nucleotide sequence ID" value="XM_047982846.1"/>
</dbReference>
<keyword evidence="2" id="KW-1185">Reference proteome</keyword>
<dbReference type="KEGG" id="ptkz:JDV02_001873"/>
<dbReference type="GeneID" id="72063834"/>
<accession>A0A9Q8V747</accession>
<protein>
    <submittedName>
        <fullName evidence="1">Uncharacterized protein</fullName>
    </submittedName>
</protein>
<name>A0A9Q8V747_9HYPO</name>
<dbReference type="EMBL" id="CP086355">
    <property type="protein sequence ID" value="UNI15333.1"/>
    <property type="molecule type" value="Genomic_DNA"/>
</dbReference>
<dbReference type="OrthoDB" id="4765944at2759"/>
<evidence type="ECO:0000313" key="1">
    <source>
        <dbReference type="EMBL" id="UNI15333.1"/>
    </source>
</evidence>
<reference evidence="1" key="1">
    <citation type="submission" date="2021-11" db="EMBL/GenBank/DDBJ databases">
        <title>Purpureocillium_takamizusanense_genome.</title>
        <authorList>
            <person name="Nguyen N.-H."/>
        </authorList>
    </citation>
    <scope>NUCLEOTIDE SEQUENCE</scope>
    <source>
        <strain evidence="1">PT3</strain>
    </source>
</reference>
<organism evidence="1 2">
    <name type="scientific">Purpureocillium takamizusanense</name>
    <dbReference type="NCBI Taxonomy" id="2060973"/>
    <lineage>
        <taxon>Eukaryota</taxon>
        <taxon>Fungi</taxon>
        <taxon>Dikarya</taxon>
        <taxon>Ascomycota</taxon>
        <taxon>Pezizomycotina</taxon>
        <taxon>Sordariomycetes</taxon>
        <taxon>Hypocreomycetidae</taxon>
        <taxon>Hypocreales</taxon>
        <taxon>Ophiocordycipitaceae</taxon>
        <taxon>Purpureocillium</taxon>
    </lineage>
</organism>
<gene>
    <name evidence="1" type="ORF">JDV02_001873</name>
</gene>
<dbReference type="Proteomes" id="UP000829364">
    <property type="component" value="Chromosome 2"/>
</dbReference>
<proteinExistence type="predicted"/>
<dbReference type="AlphaFoldDB" id="A0A9Q8V747"/>
<sequence>MSGNDFHVLPSISGQPAWEAMLRLENDGLSIAVPLRRVAHPSRLSDGEAGNISRAVQVLRVSWPDASTGPSRRRQLGPEFDDAELPSTRLFSWLASKHLNPVYEGFFVDDLFLSRGRLHIPLRQETRGVATAALPEDAWKPLSTASSPRGPAPDAQLWSFTGPDPWVISLPVFCAILLLMVNPTKQVHKDLDCPDRELSWCLDSMQGFCREKGLDEGDRCLAWSLGTFPDCWTYLHFTFHVYLPDTATVERTRPESWPGSGVMCPRGSVVAQIGHNEEVITFAEDRFWIGMRTATSYGGNSTHVNNPQTVAFVVSDTVHFTVKASQSDWDERGLKSPEGATGIALFQMLLMVGIDRWSAGWDLSLKRIDELYTAAVRELGKGWDTATPPPCHLPDRFAERMFRIASVLNAFQKHIDTVPTFLQAMAKRWQDAFPGKYADLCTRFDGATQAELLDNWSLVMAHAAHKHAYLSEKIDKRASAIMKLGDSALLMRLSSAAAHP</sequence>
<evidence type="ECO:0000313" key="2">
    <source>
        <dbReference type="Proteomes" id="UP000829364"/>
    </source>
</evidence>